<evidence type="ECO:0000313" key="3">
    <source>
        <dbReference type="Proteomes" id="UP001321473"/>
    </source>
</evidence>
<dbReference type="EMBL" id="JARKHS020032440">
    <property type="protein sequence ID" value="KAK8760015.1"/>
    <property type="molecule type" value="Genomic_DNA"/>
</dbReference>
<proteinExistence type="predicted"/>
<dbReference type="Gene3D" id="3.40.390.10">
    <property type="entry name" value="Collagenase (Catalytic Domain)"/>
    <property type="match status" value="1"/>
</dbReference>
<dbReference type="InterPro" id="IPR024079">
    <property type="entry name" value="MetalloPept_cat_dom_sf"/>
</dbReference>
<keyword evidence="3" id="KW-1185">Reference proteome</keyword>
<dbReference type="Proteomes" id="UP001321473">
    <property type="component" value="Unassembled WGS sequence"/>
</dbReference>
<organism evidence="2 3">
    <name type="scientific">Amblyomma americanum</name>
    <name type="common">Lone star tick</name>
    <dbReference type="NCBI Taxonomy" id="6943"/>
    <lineage>
        <taxon>Eukaryota</taxon>
        <taxon>Metazoa</taxon>
        <taxon>Ecdysozoa</taxon>
        <taxon>Arthropoda</taxon>
        <taxon>Chelicerata</taxon>
        <taxon>Arachnida</taxon>
        <taxon>Acari</taxon>
        <taxon>Parasitiformes</taxon>
        <taxon>Ixodida</taxon>
        <taxon>Ixodoidea</taxon>
        <taxon>Ixodidae</taxon>
        <taxon>Amblyomminae</taxon>
        <taxon>Amblyomma</taxon>
    </lineage>
</organism>
<feature type="domain" description="Peptidase M13 C-terminal" evidence="1">
    <location>
        <begin position="88"/>
        <end position="203"/>
    </location>
</feature>
<evidence type="ECO:0000313" key="2">
    <source>
        <dbReference type="EMBL" id="KAK8760015.1"/>
    </source>
</evidence>
<dbReference type="SUPFAM" id="SSF55486">
    <property type="entry name" value="Metalloproteases ('zincins'), catalytic domain"/>
    <property type="match status" value="1"/>
</dbReference>
<dbReference type="AlphaFoldDB" id="A0AAQ4DC25"/>
<sequence>MQLRWQADALDAFLYEPVNNRLRVSHAALLSPLFHPASAELRQANYGGLGAAFMANVLRMYTAPDEEIDADILPEPWANFTSLAAQRARILNCSTELLSNLRDVAALGIAWQALKASNSSRFDGGQSSAGAGLYIADGDSRHYYSGDQLFFLTYCLSRCEEDVRLHRPRGPGCNAAVRGVRDFGSVFQCRKGTPMVPSESCDITQVL</sequence>
<dbReference type="PANTHER" id="PTHR11733">
    <property type="entry name" value="ZINC METALLOPROTEASE FAMILY M13 NEPRILYSIN-RELATED"/>
    <property type="match status" value="1"/>
</dbReference>
<dbReference type="InterPro" id="IPR000718">
    <property type="entry name" value="Peptidase_M13"/>
</dbReference>
<accession>A0AAQ4DC25</accession>
<comment type="caution">
    <text evidence="2">The sequence shown here is derived from an EMBL/GenBank/DDBJ whole genome shotgun (WGS) entry which is preliminary data.</text>
</comment>
<gene>
    <name evidence="2" type="ORF">V5799_028717</name>
</gene>
<dbReference type="GO" id="GO:0004222">
    <property type="term" value="F:metalloendopeptidase activity"/>
    <property type="evidence" value="ECO:0007669"/>
    <property type="project" value="InterPro"/>
</dbReference>
<dbReference type="PROSITE" id="PS51885">
    <property type="entry name" value="NEPRILYSIN"/>
    <property type="match status" value="1"/>
</dbReference>
<evidence type="ECO:0000259" key="1">
    <source>
        <dbReference type="Pfam" id="PF01431"/>
    </source>
</evidence>
<dbReference type="GO" id="GO:0016485">
    <property type="term" value="P:protein processing"/>
    <property type="evidence" value="ECO:0007669"/>
    <property type="project" value="TreeGrafter"/>
</dbReference>
<protein>
    <recommendedName>
        <fullName evidence="1">Peptidase M13 C-terminal domain-containing protein</fullName>
    </recommendedName>
</protein>
<name>A0AAQ4DC25_AMBAM</name>
<dbReference type="Pfam" id="PF01431">
    <property type="entry name" value="Peptidase_M13"/>
    <property type="match status" value="1"/>
</dbReference>
<dbReference type="InterPro" id="IPR018497">
    <property type="entry name" value="Peptidase_M13_C"/>
</dbReference>
<dbReference type="GO" id="GO:0005886">
    <property type="term" value="C:plasma membrane"/>
    <property type="evidence" value="ECO:0007669"/>
    <property type="project" value="TreeGrafter"/>
</dbReference>
<dbReference type="PANTHER" id="PTHR11733:SF241">
    <property type="entry name" value="GH26575P-RELATED"/>
    <property type="match status" value="1"/>
</dbReference>
<reference evidence="2 3" key="1">
    <citation type="journal article" date="2023" name="Arcadia Sci">
        <title>De novo assembly of a long-read Amblyomma americanum tick genome.</title>
        <authorList>
            <person name="Chou S."/>
            <person name="Poskanzer K.E."/>
            <person name="Rollins M."/>
            <person name="Thuy-Boun P.S."/>
        </authorList>
    </citation>
    <scope>NUCLEOTIDE SEQUENCE [LARGE SCALE GENOMIC DNA]</scope>
    <source>
        <strain evidence="2">F_SG_1</strain>
        <tissue evidence="2">Salivary glands</tissue>
    </source>
</reference>